<protein>
    <submittedName>
        <fullName evidence="1">Uncharacterized protein</fullName>
    </submittedName>
</protein>
<sequence length="148" mass="17234">MDFVTSSVNLVNKIGEVYGWKITGHFFDMLSPDENFKIGDNSAIFTIGAVEQLASNFEAFLQFLLKRSPRLCIHVEPTIELYAVNNLVDYLAIKFHKKRGYTENYLTRLRKLEAQNEIEILKIKRLFFGSLYMEGYTCVIWKPKRRGV</sequence>
<accession>X1ETB8</accession>
<organism evidence="1">
    <name type="scientific">marine sediment metagenome</name>
    <dbReference type="NCBI Taxonomy" id="412755"/>
    <lineage>
        <taxon>unclassified sequences</taxon>
        <taxon>metagenomes</taxon>
        <taxon>ecological metagenomes</taxon>
    </lineage>
</organism>
<proteinExistence type="predicted"/>
<comment type="caution">
    <text evidence="1">The sequence shown here is derived from an EMBL/GenBank/DDBJ whole genome shotgun (WGS) entry which is preliminary data.</text>
</comment>
<dbReference type="AlphaFoldDB" id="X1ETB8"/>
<evidence type="ECO:0000313" key="1">
    <source>
        <dbReference type="EMBL" id="GAH11883.1"/>
    </source>
</evidence>
<dbReference type="EMBL" id="BART01035186">
    <property type="protein sequence ID" value="GAH11883.1"/>
    <property type="molecule type" value="Genomic_DNA"/>
</dbReference>
<gene>
    <name evidence="1" type="ORF">S01H4_59870</name>
</gene>
<name>X1ETB8_9ZZZZ</name>
<reference evidence="1" key="1">
    <citation type="journal article" date="2014" name="Front. Microbiol.">
        <title>High frequency of phylogenetically diverse reductive dehalogenase-homologous genes in deep subseafloor sedimentary metagenomes.</title>
        <authorList>
            <person name="Kawai M."/>
            <person name="Futagami T."/>
            <person name="Toyoda A."/>
            <person name="Takaki Y."/>
            <person name="Nishi S."/>
            <person name="Hori S."/>
            <person name="Arai W."/>
            <person name="Tsubouchi T."/>
            <person name="Morono Y."/>
            <person name="Uchiyama I."/>
            <person name="Ito T."/>
            <person name="Fujiyama A."/>
            <person name="Inagaki F."/>
            <person name="Takami H."/>
        </authorList>
    </citation>
    <scope>NUCLEOTIDE SEQUENCE</scope>
    <source>
        <strain evidence="1">Expedition CK06-06</strain>
    </source>
</reference>